<organism evidence="1 2">
    <name type="scientific">Melipona quadrifasciata</name>
    <dbReference type="NCBI Taxonomy" id="166423"/>
    <lineage>
        <taxon>Eukaryota</taxon>
        <taxon>Metazoa</taxon>
        <taxon>Ecdysozoa</taxon>
        <taxon>Arthropoda</taxon>
        <taxon>Hexapoda</taxon>
        <taxon>Insecta</taxon>
        <taxon>Pterygota</taxon>
        <taxon>Neoptera</taxon>
        <taxon>Endopterygota</taxon>
        <taxon>Hymenoptera</taxon>
        <taxon>Apocrita</taxon>
        <taxon>Aculeata</taxon>
        <taxon>Apoidea</taxon>
        <taxon>Anthophila</taxon>
        <taxon>Apidae</taxon>
        <taxon>Melipona</taxon>
    </lineage>
</organism>
<evidence type="ECO:0000313" key="1">
    <source>
        <dbReference type="EMBL" id="KOX74127.1"/>
    </source>
</evidence>
<accession>A0A0M8ZZJ8</accession>
<gene>
    <name evidence="1" type="ORF">WN51_14207</name>
</gene>
<dbReference type="EMBL" id="KQ435794">
    <property type="protein sequence ID" value="KOX74127.1"/>
    <property type="molecule type" value="Genomic_DNA"/>
</dbReference>
<dbReference type="OrthoDB" id="7616380at2759"/>
<protein>
    <submittedName>
        <fullName evidence="1">Uncharacterized protein</fullName>
    </submittedName>
</protein>
<sequence>MDKPQLTNIIRHKINQLRHEITENKLNNRSICTFENTNTSDNQNTETTEHIHIIQQTKTNI</sequence>
<dbReference type="AlphaFoldDB" id="A0A0M8ZZJ8"/>
<reference evidence="1 2" key="1">
    <citation type="submission" date="2015-07" db="EMBL/GenBank/DDBJ databases">
        <title>The genome of Melipona quadrifasciata.</title>
        <authorList>
            <person name="Pan H."/>
            <person name="Kapheim K."/>
        </authorList>
    </citation>
    <scope>NUCLEOTIDE SEQUENCE [LARGE SCALE GENOMIC DNA]</scope>
    <source>
        <strain evidence="1">0111107301</strain>
        <tissue evidence="1">Whole body</tissue>
    </source>
</reference>
<proteinExistence type="predicted"/>
<evidence type="ECO:0000313" key="2">
    <source>
        <dbReference type="Proteomes" id="UP000053105"/>
    </source>
</evidence>
<dbReference type="Proteomes" id="UP000053105">
    <property type="component" value="Unassembled WGS sequence"/>
</dbReference>
<name>A0A0M8ZZJ8_9HYME</name>
<keyword evidence="2" id="KW-1185">Reference proteome</keyword>